<dbReference type="InterPro" id="IPR000014">
    <property type="entry name" value="PAS"/>
</dbReference>
<keyword evidence="6" id="KW-0418">Kinase</keyword>
<protein>
    <recommendedName>
        <fullName evidence="2">histidine kinase</fullName>
        <ecNumber evidence="2">2.7.13.3</ecNumber>
    </recommendedName>
</protein>
<evidence type="ECO:0000256" key="7">
    <source>
        <dbReference type="ARBA" id="ARBA00022840"/>
    </source>
</evidence>
<reference evidence="10 11" key="1">
    <citation type="submission" date="2010-12" db="EMBL/GenBank/DDBJ databases">
        <title>Complete sequence of Desulfurispirillum indicum S5.</title>
        <authorList>
            <consortium name="US DOE Joint Genome Institute"/>
            <person name="Lucas S."/>
            <person name="Copeland A."/>
            <person name="Lapidus A."/>
            <person name="Cheng J.-F."/>
            <person name="Goodwin L."/>
            <person name="Pitluck S."/>
            <person name="Chertkov O."/>
            <person name="Held B."/>
            <person name="Detter J.C."/>
            <person name="Han C."/>
            <person name="Tapia R."/>
            <person name="Land M."/>
            <person name="Hauser L."/>
            <person name="Kyrpides N."/>
            <person name="Ivanova N."/>
            <person name="Mikhailova N."/>
            <person name="Haggblom M."/>
            <person name="Rauschenbach I."/>
            <person name="Bini E."/>
            <person name="Woyke T."/>
        </authorList>
    </citation>
    <scope>NUCLEOTIDE SEQUENCE [LARGE SCALE GENOMIC DNA]</scope>
    <source>
        <strain evidence="11">ATCC BAA-1389 / DSM 22839 / S5</strain>
    </source>
</reference>
<dbReference type="PROSITE" id="PS50109">
    <property type="entry name" value="HIS_KIN"/>
    <property type="match status" value="1"/>
</dbReference>
<dbReference type="InParanoid" id="E6W155"/>
<dbReference type="PANTHER" id="PTHR43065">
    <property type="entry name" value="SENSOR HISTIDINE KINASE"/>
    <property type="match status" value="1"/>
</dbReference>
<keyword evidence="5" id="KW-0547">Nucleotide-binding</keyword>
<gene>
    <name evidence="10" type="ordered locus">Selin_1746</name>
</gene>
<sequence>MISGETNNSRLRKYLPEHAWQALGRFFSKGKQRIRERNHALAGLLEALPEASFAYIAQNCHKPGNLVAINGPACELFASSQEQLLSLSPLDLCHPHYSARFHVDITECPCATRDFEAELRRADGNSFRGAVRIRRIRMDGQSIAIAIVKTLHDSVPWEQQQGVLQQSKMAQIGSMMGAVAHQWKQPLNNLAILAQCLPRDAERVSWDGRSIESTVADILKHVEFMNRTLDDFRDFFRPQAQSEYFEVGESITAVIALMREQLRYDDVDVLLEPSQPFHVAGVRNHFQQVILNILNNARQAFLERGIPARRRITVSINSGEQHALITLRDNAGGIPRHLLPDALFQPYVTTKEHDGTGIGLSLSRTIIEQMGGTISACNSGHGACFHLRLPLRRKDAAELSASTLFR</sequence>
<dbReference type="eggNOG" id="COG4191">
    <property type="taxonomic scope" value="Bacteria"/>
</dbReference>
<keyword evidence="3" id="KW-0597">Phosphoprotein</keyword>
<dbReference type="RefSeq" id="WP_013506355.1">
    <property type="nucleotide sequence ID" value="NC_014836.1"/>
</dbReference>
<organism evidence="10 11">
    <name type="scientific">Desulfurispirillum indicum (strain ATCC BAA-1389 / DSM 22839 / S5)</name>
    <dbReference type="NCBI Taxonomy" id="653733"/>
    <lineage>
        <taxon>Bacteria</taxon>
        <taxon>Pseudomonadati</taxon>
        <taxon>Chrysiogenota</taxon>
        <taxon>Chrysiogenia</taxon>
        <taxon>Chrysiogenales</taxon>
        <taxon>Chrysiogenaceae</taxon>
        <taxon>Desulfurispirillum</taxon>
    </lineage>
</organism>
<evidence type="ECO:0000259" key="9">
    <source>
        <dbReference type="PROSITE" id="PS50109"/>
    </source>
</evidence>
<dbReference type="Gene3D" id="3.30.450.20">
    <property type="entry name" value="PAS domain"/>
    <property type="match status" value="1"/>
</dbReference>
<evidence type="ECO:0000256" key="4">
    <source>
        <dbReference type="ARBA" id="ARBA00022679"/>
    </source>
</evidence>
<dbReference type="PRINTS" id="PR00344">
    <property type="entry name" value="BCTRLSENSOR"/>
</dbReference>
<keyword evidence="4" id="KW-0808">Transferase</keyword>
<dbReference type="OrthoDB" id="9799273at2"/>
<dbReference type="SMART" id="SM00387">
    <property type="entry name" value="HATPase_c"/>
    <property type="match status" value="1"/>
</dbReference>
<keyword evidence="7" id="KW-0067">ATP-binding</keyword>
<dbReference type="GO" id="GO:0000155">
    <property type="term" value="F:phosphorelay sensor kinase activity"/>
    <property type="evidence" value="ECO:0007669"/>
    <property type="project" value="InterPro"/>
</dbReference>
<accession>E6W155</accession>
<dbReference type="AlphaFoldDB" id="E6W155"/>
<dbReference type="InterPro" id="IPR004358">
    <property type="entry name" value="Sig_transdc_His_kin-like_C"/>
</dbReference>
<evidence type="ECO:0000313" key="11">
    <source>
        <dbReference type="Proteomes" id="UP000002572"/>
    </source>
</evidence>
<dbReference type="KEGG" id="din:Selin_1746"/>
<dbReference type="Gene3D" id="3.30.565.10">
    <property type="entry name" value="Histidine kinase-like ATPase, C-terminal domain"/>
    <property type="match status" value="1"/>
</dbReference>
<keyword evidence="11" id="KW-1185">Reference proteome</keyword>
<dbReference type="CDD" id="cd00130">
    <property type="entry name" value="PAS"/>
    <property type="match status" value="1"/>
</dbReference>
<dbReference type="SUPFAM" id="SSF55785">
    <property type="entry name" value="PYP-like sensor domain (PAS domain)"/>
    <property type="match status" value="1"/>
</dbReference>
<comment type="catalytic activity">
    <reaction evidence="1">
        <text>ATP + protein L-histidine = ADP + protein N-phospho-L-histidine.</text>
        <dbReference type="EC" id="2.7.13.3"/>
    </reaction>
</comment>
<dbReference type="EMBL" id="CP002432">
    <property type="protein sequence ID" value="ADU66475.1"/>
    <property type="molecule type" value="Genomic_DNA"/>
</dbReference>
<dbReference type="Proteomes" id="UP000002572">
    <property type="component" value="Chromosome"/>
</dbReference>
<feature type="domain" description="Histidine kinase" evidence="9">
    <location>
        <begin position="178"/>
        <end position="393"/>
    </location>
</feature>
<dbReference type="PANTHER" id="PTHR43065:SF10">
    <property type="entry name" value="PEROXIDE STRESS-ACTIVATED HISTIDINE KINASE MAK3"/>
    <property type="match status" value="1"/>
</dbReference>
<dbReference type="GO" id="GO:0005524">
    <property type="term" value="F:ATP binding"/>
    <property type="evidence" value="ECO:0007669"/>
    <property type="project" value="UniProtKB-KW"/>
</dbReference>
<dbReference type="SUPFAM" id="SSF55874">
    <property type="entry name" value="ATPase domain of HSP90 chaperone/DNA topoisomerase II/histidine kinase"/>
    <property type="match status" value="1"/>
</dbReference>
<dbReference type="Gene3D" id="1.10.287.130">
    <property type="match status" value="1"/>
</dbReference>
<evidence type="ECO:0000256" key="6">
    <source>
        <dbReference type="ARBA" id="ARBA00022777"/>
    </source>
</evidence>
<dbReference type="Pfam" id="PF02518">
    <property type="entry name" value="HATPase_c"/>
    <property type="match status" value="1"/>
</dbReference>
<evidence type="ECO:0000256" key="5">
    <source>
        <dbReference type="ARBA" id="ARBA00022741"/>
    </source>
</evidence>
<evidence type="ECO:0000256" key="2">
    <source>
        <dbReference type="ARBA" id="ARBA00012438"/>
    </source>
</evidence>
<dbReference type="InterPro" id="IPR036097">
    <property type="entry name" value="HisK_dim/P_sf"/>
</dbReference>
<dbReference type="EC" id="2.7.13.3" evidence="2"/>
<keyword evidence="8" id="KW-0902">Two-component regulatory system</keyword>
<evidence type="ECO:0000256" key="3">
    <source>
        <dbReference type="ARBA" id="ARBA00022553"/>
    </source>
</evidence>
<evidence type="ECO:0000256" key="8">
    <source>
        <dbReference type="ARBA" id="ARBA00023012"/>
    </source>
</evidence>
<dbReference type="InterPro" id="IPR035965">
    <property type="entry name" value="PAS-like_dom_sf"/>
</dbReference>
<dbReference type="InterPro" id="IPR003594">
    <property type="entry name" value="HATPase_dom"/>
</dbReference>
<dbReference type="STRING" id="653733.Selin_1746"/>
<evidence type="ECO:0000313" key="10">
    <source>
        <dbReference type="EMBL" id="ADU66475.1"/>
    </source>
</evidence>
<dbReference type="SUPFAM" id="SSF47384">
    <property type="entry name" value="Homodimeric domain of signal transducing histidine kinase"/>
    <property type="match status" value="1"/>
</dbReference>
<dbReference type="HOGENOM" id="CLU_000445_133_3_0"/>
<dbReference type="InterPro" id="IPR005467">
    <property type="entry name" value="His_kinase_dom"/>
</dbReference>
<evidence type="ECO:0000256" key="1">
    <source>
        <dbReference type="ARBA" id="ARBA00000085"/>
    </source>
</evidence>
<name>E6W155_DESIS</name>
<proteinExistence type="predicted"/>
<dbReference type="InterPro" id="IPR036890">
    <property type="entry name" value="HATPase_C_sf"/>
</dbReference>